<proteinExistence type="predicted"/>
<protein>
    <submittedName>
        <fullName evidence="1">Uncharacterized protein</fullName>
    </submittedName>
</protein>
<organism evidence="1 2">
    <name type="scientific">Paenibacillus macquariensis</name>
    <dbReference type="NCBI Taxonomy" id="948756"/>
    <lineage>
        <taxon>Bacteria</taxon>
        <taxon>Bacillati</taxon>
        <taxon>Bacillota</taxon>
        <taxon>Bacilli</taxon>
        <taxon>Bacillales</taxon>
        <taxon>Paenibacillaceae</taxon>
        <taxon>Paenibacillus</taxon>
    </lineage>
</organism>
<name>A0ABY1KCX0_9BACL</name>
<accession>A0ABY1KCX0</accession>
<dbReference type="RefSeq" id="WP_248912494.1">
    <property type="nucleotide sequence ID" value="NZ_JARLKF010000022.1"/>
</dbReference>
<dbReference type="SUPFAM" id="SSF51445">
    <property type="entry name" value="(Trans)glycosidases"/>
    <property type="match status" value="1"/>
</dbReference>
<evidence type="ECO:0000313" key="2">
    <source>
        <dbReference type="Proteomes" id="UP000186666"/>
    </source>
</evidence>
<gene>
    <name evidence="1" type="ORF">SAMN05421578_12411</name>
</gene>
<dbReference type="EMBL" id="FTNK01000024">
    <property type="protein sequence ID" value="SIR62519.1"/>
    <property type="molecule type" value="Genomic_DNA"/>
</dbReference>
<dbReference type="Proteomes" id="UP000186666">
    <property type="component" value="Unassembled WGS sequence"/>
</dbReference>
<sequence length="219" mass="24572">MERSGISYGGVPLPLETESYEVTALYHPHSRRGFILGSISHDVWKTGIRIKGEQAEKLDELELYGGATGVMTRDSQPHGYVLGTRIESPLVFAGFYEDYREGLETYGWANTRIAASLKWDGGVPFGWNSWSAAMSELSYELYTSTSDFLKEETQSLGFQNEDTLYINFDAFWDNLTSEEMKDALNSVRQNGHKPGTYWTPFAFWGSPAHCAPVPEPICA</sequence>
<reference evidence="1 2" key="1">
    <citation type="submission" date="2017-01" db="EMBL/GenBank/DDBJ databases">
        <authorList>
            <person name="Varghese N."/>
            <person name="Submissions S."/>
        </authorList>
    </citation>
    <scope>NUCLEOTIDE SEQUENCE [LARGE SCALE GENOMIC DNA]</scope>
    <source>
        <strain evidence="1 2">ATCC 23464</strain>
    </source>
</reference>
<dbReference type="InterPro" id="IPR013785">
    <property type="entry name" value="Aldolase_TIM"/>
</dbReference>
<comment type="caution">
    <text evidence="1">The sequence shown here is derived from an EMBL/GenBank/DDBJ whole genome shotgun (WGS) entry which is preliminary data.</text>
</comment>
<keyword evidence="2" id="KW-1185">Reference proteome</keyword>
<dbReference type="InterPro" id="IPR017853">
    <property type="entry name" value="GH"/>
</dbReference>
<evidence type="ECO:0000313" key="1">
    <source>
        <dbReference type="EMBL" id="SIR62519.1"/>
    </source>
</evidence>
<dbReference type="Gene3D" id="3.20.20.70">
    <property type="entry name" value="Aldolase class I"/>
    <property type="match status" value="1"/>
</dbReference>